<dbReference type="InterPro" id="IPR020843">
    <property type="entry name" value="ER"/>
</dbReference>
<keyword evidence="1" id="KW-0521">NADP</keyword>
<dbReference type="Gene3D" id="3.90.180.10">
    <property type="entry name" value="Medium-chain alcohol dehydrogenases, catalytic domain"/>
    <property type="match status" value="1"/>
</dbReference>
<dbReference type="PANTHER" id="PTHR48106:SF8">
    <property type="entry name" value="OS02G0805600 PROTEIN"/>
    <property type="match status" value="1"/>
</dbReference>
<dbReference type="InterPro" id="IPR014189">
    <property type="entry name" value="Quinone_OxRdtase_PIG3"/>
</dbReference>
<dbReference type="GO" id="GO:0070402">
    <property type="term" value="F:NADPH binding"/>
    <property type="evidence" value="ECO:0007669"/>
    <property type="project" value="TreeGrafter"/>
</dbReference>
<reference evidence="5" key="1">
    <citation type="submission" date="2016-10" db="EMBL/GenBank/DDBJ databases">
        <authorList>
            <person name="Varghese N."/>
            <person name="Submissions S."/>
        </authorList>
    </citation>
    <scope>NUCLEOTIDE SEQUENCE [LARGE SCALE GENOMIC DNA]</scope>
    <source>
        <strain evidence="5">DSM 25329</strain>
    </source>
</reference>
<evidence type="ECO:0000313" key="4">
    <source>
        <dbReference type="EMBL" id="SDG96706.1"/>
    </source>
</evidence>
<sequence length="334" mass="36237">MKAIVITQPGGPEVLQMQEVATPHPTGSQVRIKVFAAGVNRPDVFQRKGNYPPPPDAPQDIPGLEVAGIIEQTGPEVTIWKPGDSVCALLAGGGYAEYALAEASHCLPIPVAFNHYSDAFARAASLPETVFTVWHNVFQRGQLRKGERFLVHGGTSGIGITAIQLARAFGASVFTTAGSEEKCAACDALGADISINYREADFEEQLRELGTDVILDMVGGNYIPKNLRLLREEGRLVFINTMKGGKVTGEDVVDFSLIMRKRLTVTGSTLRNRGHAFKAALAHEIRENVWPVMERGAFQTVIAETFPLAEAARAHALMETSDHIGKIILLNQWP</sequence>
<dbReference type="InterPro" id="IPR013149">
    <property type="entry name" value="ADH-like_C"/>
</dbReference>
<dbReference type="NCBIfam" id="TIGR02824">
    <property type="entry name" value="quinone_pig3"/>
    <property type="match status" value="1"/>
</dbReference>
<dbReference type="OrthoDB" id="9787435at2"/>
<dbReference type="EMBL" id="FNAN01000026">
    <property type="protein sequence ID" value="SDG96706.1"/>
    <property type="molecule type" value="Genomic_DNA"/>
</dbReference>
<dbReference type="RefSeq" id="WP_090157141.1">
    <property type="nucleotide sequence ID" value="NZ_FNAN01000026.1"/>
</dbReference>
<dbReference type="InterPro" id="IPR036291">
    <property type="entry name" value="NAD(P)-bd_dom_sf"/>
</dbReference>
<dbReference type="InterPro" id="IPR013154">
    <property type="entry name" value="ADH-like_N"/>
</dbReference>
<keyword evidence="5" id="KW-1185">Reference proteome</keyword>
<dbReference type="SUPFAM" id="SSF51735">
    <property type="entry name" value="NAD(P)-binding Rossmann-fold domains"/>
    <property type="match status" value="1"/>
</dbReference>
<dbReference type="GO" id="GO:0016651">
    <property type="term" value="F:oxidoreductase activity, acting on NAD(P)H"/>
    <property type="evidence" value="ECO:0007669"/>
    <property type="project" value="TreeGrafter"/>
</dbReference>
<evidence type="ECO:0000259" key="3">
    <source>
        <dbReference type="SMART" id="SM00829"/>
    </source>
</evidence>
<dbReference type="PANTHER" id="PTHR48106">
    <property type="entry name" value="QUINONE OXIDOREDUCTASE PIG3-RELATED"/>
    <property type="match status" value="1"/>
</dbReference>
<evidence type="ECO:0000256" key="2">
    <source>
        <dbReference type="ARBA" id="ARBA00023002"/>
    </source>
</evidence>
<dbReference type="Pfam" id="PF08240">
    <property type="entry name" value="ADH_N"/>
    <property type="match status" value="1"/>
</dbReference>
<dbReference type="SMART" id="SM00829">
    <property type="entry name" value="PKS_ER"/>
    <property type="match status" value="1"/>
</dbReference>
<name>A0A1G7YK48_9BACT</name>
<keyword evidence="2" id="KW-0560">Oxidoreductase</keyword>
<dbReference type="Proteomes" id="UP000198748">
    <property type="component" value="Unassembled WGS sequence"/>
</dbReference>
<dbReference type="InterPro" id="IPR011032">
    <property type="entry name" value="GroES-like_sf"/>
</dbReference>
<dbReference type="STRING" id="659014.SAMN04487996_12648"/>
<evidence type="ECO:0000313" key="5">
    <source>
        <dbReference type="Proteomes" id="UP000198748"/>
    </source>
</evidence>
<gene>
    <name evidence="4" type="ORF">SAMN04487996_12648</name>
</gene>
<evidence type="ECO:0000256" key="1">
    <source>
        <dbReference type="ARBA" id="ARBA00022857"/>
    </source>
</evidence>
<feature type="domain" description="Enoyl reductase (ER)" evidence="3">
    <location>
        <begin position="10"/>
        <end position="329"/>
    </location>
</feature>
<accession>A0A1G7YK48</accession>
<dbReference type="CDD" id="cd05276">
    <property type="entry name" value="p53_inducible_oxidoreductase"/>
    <property type="match status" value="1"/>
</dbReference>
<proteinExistence type="predicted"/>
<dbReference type="SUPFAM" id="SSF50129">
    <property type="entry name" value="GroES-like"/>
    <property type="match status" value="1"/>
</dbReference>
<protein>
    <submittedName>
        <fullName evidence="4">Putative NAD(P)H quinone oxidoreductase, PIG3 family</fullName>
    </submittedName>
</protein>
<dbReference type="Gene3D" id="3.40.50.720">
    <property type="entry name" value="NAD(P)-binding Rossmann-like Domain"/>
    <property type="match status" value="1"/>
</dbReference>
<dbReference type="AlphaFoldDB" id="A0A1G7YK48"/>
<organism evidence="4 5">
    <name type="scientific">Dyadobacter soli</name>
    <dbReference type="NCBI Taxonomy" id="659014"/>
    <lineage>
        <taxon>Bacteria</taxon>
        <taxon>Pseudomonadati</taxon>
        <taxon>Bacteroidota</taxon>
        <taxon>Cytophagia</taxon>
        <taxon>Cytophagales</taxon>
        <taxon>Spirosomataceae</taxon>
        <taxon>Dyadobacter</taxon>
    </lineage>
</organism>
<dbReference type="Pfam" id="PF00107">
    <property type="entry name" value="ADH_zinc_N"/>
    <property type="match status" value="1"/>
</dbReference>